<organism evidence="2 3">
    <name type="scientific">Oceaniferula flava</name>
    <dbReference type="NCBI Taxonomy" id="2800421"/>
    <lineage>
        <taxon>Bacteria</taxon>
        <taxon>Pseudomonadati</taxon>
        <taxon>Verrucomicrobiota</taxon>
        <taxon>Verrucomicrobiia</taxon>
        <taxon>Verrucomicrobiales</taxon>
        <taxon>Verrucomicrobiaceae</taxon>
        <taxon>Oceaniferula</taxon>
    </lineage>
</organism>
<feature type="region of interest" description="Disordered" evidence="1">
    <location>
        <begin position="120"/>
        <end position="157"/>
    </location>
</feature>
<evidence type="ECO:0000256" key="1">
    <source>
        <dbReference type="SAM" id="MobiDB-lite"/>
    </source>
</evidence>
<gene>
    <name evidence="2" type="ORF">JIN83_01495</name>
</gene>
<dbReference type="AlphaFoldDB" id="A0AAE2SAX9"/>
<dbReference type="RefSeq" id="WP_309488218.1">
    <property type="nucleotide sequence ID" value="NZ_JAENIG010000001.1"/>
</dbReference>
<dbReference type="Proteomes" id="UP000634206">
    <property type="component" value="Unassembled WGS sequence"/>
</dbReference>
<dbReference type="InterPro" id="IPR049974">
    <property type="entry name" value="Amuc_1099-like"/>
</dbReference>
<name>A0AAE2SAX9_9BACT</name>
<comment type="caution">
    <text evidence="2">The sequence shown here is derived from an EMBL/GenBank/DDBJ whole genome shotgun (WGS) entry which is preliminary data.</text>
</comment>
<proteinExistence type="predicted"/>
<dbReference type="EMBL" id="JAENIG010000001">
    <property type="protein sequence ID" value="MBK1853622.1"/>
    <property type="molecule type" value="Genomic_DNA"/>
</dbReference>
<accession>A0AAE2SAX9</accession>
<protein>
    <submittedName>
        <fullName evidence="2">Uncharacterized protein</fullName>
    </submittedName>
</protein>
<sequence>MSWISENYEKAAIGGAAVVALAFGAVILKNKGAIDEAIVLPSVTPNNDVSVPGSLAIEHAQRSLSEVHEIAVGDLDGRKVDLFTGVPLFSKKDDPKNPVDLLKSSPVHAGIPNTWWIEENIDPGYADSPERDPDEDGFTNREEYTAETDPNDPAKHPNPIAKLNAVGIETTEVHLKASDFGGGQFTFKLQTKLERRVNKMPAEPIKEGTDIVFEKELMKNRFKFVRLEKKQVKKGGITTEERFWIIEDKQSNKKGVTYEIDRQGNPGIFDSTVEFQLNALGQEGETFKVPEMTRFSLPFDANATEKPYLLKSVDRINNKVEIEYTDKEGNTKTQVLDIKK</sequence>
<evidence type="ECO:0000313" key="2">
    <source>
        <dbReference type="EMBL" id="MBK1853622.1"/>
    </source>
</evidence>
<reference evidence="2" key="1">
    <citation type="submission" date="2021-01" db="EMBL/GenBank/DDBJ databases">
        <title>Modified the classification status of verrucomicrobia.</title>
        <authorList>
            <person name="Feng X."/>
        </authorList>
    </citation>
    <scope>NUCLEOTIDE SEQUENCE</scope>
    <source>
        <strain evidence="2">5K15</strain>
    </source>
</reference>
<evidence type="ECO:0000313" key="3">
    <source>
        <dbReference type="Proteomes" id="UP000634206"/>
    </source>
</evidence>
<dbReference type="NCBIfam" id="NF042425">
    <property type="entry name" value="Amuc_1099_fam"/>
    <property type="match status" value="1"/>
</dbReference>
<keyword evidence="3" id="KW-1185">Reference proteome</keyword>